<evidence type="ECO:0000256" key="1">
    <source>
        <dbReference type="ARBA" id="ARBA00008857"/>
    </source>
</evidence>
<dbReference type="Proteomes" id="UP001255246">
    <property type="component" value="Unassembled WGS sequence"/>
</dbReference>
<protein>
    <submittedName>
        <fullName evidence="5">Site-specific integrase</fullName>
    </submittedName>
</protein>
<keyword evidence="2" id="KW-0238">DNA-binding</keyword>
<evidence type="ECO:0000256" key="2">
    <source>
        <dbReference type="ARBA" id="ARBA00023125"/>
    </source>
</evidence>
<dbReference type="Gene3D" id="1.10.150.130">
    <property type="match status" value="1"/>
</dbReference>
<dbReference type="InterPro" id="IPR002104">
    <property type="entry name" value="Integrase_catalytic"/>
</dbReference>
<dbReference type="InterPro" id="IPR013762">
    <property type="entry name" value="Integrase-like_cat_sf"/>
</dbReference>
<dbReference type="Pfam" id="PF17293">
    <property type="entry name" value="Arm-DNA-bind_5"/>
    <property type="match status" value="1"/>
</dbReference>
<dbReference type="InterPro" id="IPR010998">
    <property type="entry name" value="Integrase_recombinase_N"/>
</dbReference>
<evidence type="ECO:0000259" key="4">
    <source>
        <dbReference type="PROSITE" id="PS51898"/>
    </source>
</evidence>
<evidence type="ECO:0000313" key="6">
    <source>
        <dbReference type="Proteomes" id="UP001255246"/>
    </source>
</evidence>
<dbReference type="Pfam" id="PF13102">
    <property type="entry name" value="Phage_int_SAM_5"/>
    <property type="match status" value="1"/>
</dbReference>
<dbReference type="PROSITE" id="PS51898">
    <property type="entry name" value="TYR_RECOMBINASE"/>
    <property type="match status" value="1"/>
</dbReference>
<evidence type="ECO:0000256" key="3">
    <source>
        <dbReference type="ARBA" id="ARBA00023172"/>
    </source>
</evidence>
<dbReference type="EMBL" id="JAVRHR010000003">
    <property type="protein sequence ID" value="MDT0608059.1"/>
    <property type="molecule type" value="Genomic_DNA"/>
</dbReference>
<dbReference type="InterPro" id="IPR035386">
    <property type="entry name" value="Arm-DNA-bind_5"/>
</dbReference>
<comment type="caution">
    <text evidence="5">The sequence shown here is derived from an EMBL/GenBank/DDBJ whole genome shotgun (WGS) entry which is preliminary data.</text>
</comment>
<reference evidence="5 6" key="1">
    <citation type="submission" date="2023-09" db="EMBL/GenBank/DDBJ databases">
        <authorList>
            <person name="Rey-Velasco X."/>
        </authorList>
    </citation>
    <scope>NUCLEOTIDE SEQUENCE [LARGE SCALE GENOMIC DNA]</scope>
    <source>
        <strain evidence="5 6">F388</strain>
    </source>
</reference>
<dbReference type="PANTHER" id="PTHR30349:SF64">
    <property type="entry name" value="PROPHAGE INTEGRASE INTD-RELATED"/>
    <property type="match status" value="1"/>
</dbReference>
<dbReference type="RefSeq" id="WP_311352431.1">
    <property type="nucleotide sequence ID" value="NZ_JAVRHR010000003.1"/>
</dbReference>
<dbReference type="Gene3D" id="1.10.443.10">
    <property type="entry name" value="Intergrase catalytic core"/>
    <property type="match status" value="1"/>
</dbReference>
<dbReference type="CDD" id="cd01185">
    <property type="entry name" value="INTN1_C_like"/>
    <property type="match status" value="1"/>
</dbReference>
<evidence type="ECO:0000313" key="5">
    <source>
        <dbReference type="EMBL" id="MDT0608059.1"/>
    </source>
</evidence>
<sequence>MNTSFAQLFYLKGKHFEKHVKVPIYLRLTVNSKRSELSISRKVDPEKWNARTGRMRGSGMEAVQLNQYLDMVRAKVNKIQFELVEEGNPFTAIDIKNIYQGKDREVKMLLEVFDEHNRQMKKLVDKEFAIGTWKRYFTTRNHIAEFIQHDYKREDLPVRSVDLKFITRFDYFMKSIKNCNHNSALKYINNFKKIVRLSVANGWIDSDPFYNFKAKFKWVDREFLSAEELQRLVDLEIKWPRIAMVRDMFVFCCYTGLAYIDVKKLNPDNLVMNIDGELWIEAKRTKTNAKFSIPLLPTALAILEKYKDHPKVIDGECVLPVLSNQKANAYLKEIGDLCGIKKNLTTHLARHTFATTVTLSNGVPIETVGKMLGHKDLRTTQHYAQIITKKVSDDMSVLKEKLAGIKDKEGNKKSKN</sequence>
<name>A0ABU3AD03_9FLAO</name>
<accession>A0ABU3AD03</accession>
<feature type="domain" description="Tyr recombinase" evidence="4">
    <location>
        <begin position="219"/>
        <end position="403"/>
    </location>
</feature>
<dbReference type="InterPro" id="IPR025269">
    <property type="entry name" value="SAM-like_dom"/>
</dbReference>
<dbReference type="InterPro" id="IPR011010">
    <property type="entry name" value="DNA_brk_join_enz"/>
</dbReference>
<organism evidence="5 6">
    <name type="scientific">Croceitalea rosinachiae</name>
    <dbReference type="NCBI Taxonomy" id="3075596"/>
    <lineage>
        <taxon>Bacteria</taxon>
        <taxon>Pseudomonadati</taxon>
        <taxon>Bacteroidota</taxon>
        <taxon>Flavobacteriia</taxon>
        <taxon>Flavobacteriales</taxon>
        <taxon>Flavobacteriaceae</taxon>
        <taxon>Croceitalea</taxon>
    </lineage>
</organism>
<dbReference type="SUPFAM" id="SSF56349">
    <property type="entry name" value="DNA breaking-rejoining enzymes"/>
    <property type="match status" value="1"/>
</dbReference>
<comment type="similarity">
    <text evidence="1">Belongs to the 'phage' integrase family.</text>
</comment>
<dbReference type="PANTHER" id="PTHR30349">
    <property type="entry name" value="PHAGE INTEGRASE-RELATED"/>
    <property type="match status" value="1"/>
</dbReference>
<gene>
    <name evidence="5" type="ORF">RM706_13505</name>
</gene>
<proteinExistence type="inferred from homology"/>
<keyword evidence="6" id="KW-1185">Reference proteome</keyword>
<keyword evidence="3" id="KW-0233">DNA recombination</keyword>
<dbReference type="InterPro" id="IPR050090">
    <property type="entry name" value="Tyrosine_recombinase_XerCD"/>
</dbReference>
<dbReference type="Pfam" id="PF00589">
    <property type="entry name" value="Phage_integrase"/>
    <property type="match status" value="1"/>
</dbReference>